<gene>
    <name evidence="2" type="ORF">B1N52_14590</name>
</gene>
<dbReference type="Pfam" id="PF01381">
    <property type="entry name" value="HTH_3"/>
    <property type="match status" value="1"/>
</dbReference>
<dbReference type="InterPro" id="IPR010982">
    <property type="entry name" value="Lambda_DNA-bd_dom_sf"/>
</dbReference>
<keyword evidence="1" id="KW-0238">DNA-binding</keyword>
<organism evidence="2 3">
    <name type="scientific">Listeria monocytogenes</name>
    <dbReference type="NCBI Taxonomy" id="1639"/>
    <lineage>
        <taxon>Bacteria</taxon>
        <taxon>Bacillati</taxon>
        <taxon>Bacillota</taxon>
        <taxon>Bacilli</taxon>
        <taxon>Bacillales</taxon>
        <taxon>Listeriaceae</taxon>
        <taxon>Listeria</taxon>
    </lineage>
</organism>
<reference evidence="2 3" key="1">
    <citation type="submission" date="2018-06" db="EMBL/GenBank/DDBJ databases">
        <authorList>
            <consortium name="GenomeTrakr: Next Generation Sequencing Network for Food Pathogen Tracability"/>
        </authorList>
    </citation>
    <scope>NUCLEOTIDE SEQUENCE [LARGE SCALE GENOMIC DNA]</scope>
    <source>
        <strain evidence="2 3">FDA960927-006-004</strain>
    </source>
</reference>
<proteinExistence type="predicted"/>
<dbReference type="SMART" id="SM00530">
    <property type="entry name" value="HTH_XRE"/>
    <property type="match status" value="1"/>
</dbReference>
<evidence type="ECO:0000313" key="2">
    <source>
        <dbReference type="EMBL" id="EAG2516382.1"/>
    </source>
</evidence>
<dbReference type="AlphaFoldDB" id="A0A6W3NAJ2"/>
<dbReference type="EMBL" id="AABBAW010000010">
    <property type="protein sequence ID" value="EAG2516382.1"/>
    <property type="molecule type" value="Genomic_DNA"/>
</dbReference>
<comment type="caution">
    <text evidence="2">The sequence shown here is derived from an EMBL/GenBank/DDBJ whole genome shotgun (WGS) entry which is preliminary data.</text>
</comment>
<dbReference type="PROSITE" id="PS50943">
    <property type="entry name" value="HTH_CROC1"/>
    <property type="match status" value="1"/>
</dbReference>
<dbReference type="Proteomes" id="UP000525850">
    <property type="component" value="Unassembled WGS sequence"/>
</dbReference>
<dbReference type="CDD" id="cd00093">
    <property type="entry name" value="HTH_XRE"/>
    <property type="match status" value="1"/>
</dbReference>
<sequence length="140" mass="16536">MFGENLMKLRKANNLTQEELAKKLGVARTTYSSYEQNRRMPDIDVQNKIADLFEVSLDYLHGRTDKKNYWELTGKDERSIQRDLQKMIDDLSNSDAFAYSKEDGEMDENTRQLLIMSLENSLRIAKEESKKRFTPKKYRN</sequence>
<protein>
    <submittedName>
        <fullName evidence="2">XRE family transcriptional regulator</fullName>
    </submittedName>
</protein>
<dbReference type="RefSeq" id="WP_031641587.1">
    <property type="nucleotide sequence ID" value="NZ_CP025567.1"/>
</dbReference>
<evidence type="ECO:0000313" key="3">
    <source>
        <dbReference type="Proteomes" id="UP000525850"/>
    </source>
</evidence>
<dbReference type="InterPro" id="IPR001387">
    <property type="entry name" value="Cro/C1-type_HTH"/>
</dbReference>
<dbReference type="PANTHER" id="PTHR46558:SF14">
    <property type="entry name" value="HTH-TYPE TRANSCRIPTIONAL REGULATOR ANSR"/>
    <property type="match status" value="1"/>
</dbReference>
<dbReference type="GO" id="GO:0003677">
    <property type="term" value="F:DNA binding"/>
    <property type="evidence" value="ECO:0007669"/>
    <property type="project" value="UniProtKB-KW"/>
</dbReference>
<name>A0A6W3NAJ2_LISMN</name>
<evidence type="ECO:0000256" key="1">
    <source>
        <dbReference type="ARBA" id="ARBA00023125"/>
    </source>
</evidence>
<accession>A0A6W3NAJ2</accession>
<dbReference type="SUPFAM" id="SSF47413">
    <property type="entry name" value="lambda repressor-like DNA-binding domains"/>
    <property type="match status" value="1"/>
</dbReference>
<dbReference type="Gene3D" id="1.10.260.40">
    <property type="entry name" value="lambda repressor-like DNA-binding domains"/>
    <property type="match status" value="1"/>
</dbReference>
<dbReference type="PANTHER" id="PTHR46558">
    <property type="entry name" value="TRACRIPTIONAL REGULATORY PROTEIN-RELATED-RELATED"/>
    <property type="match status" value="1"/>
</dbReference>